<accession>A0A8S5NP98</accession>
<evidence type="ECO:0008006" key="2">
    <source>
        <dbReference type="Google" id="ProtNLM"/>
    </source>
</evidence>
<dbReference type="InterPro" id="IPR053746">
    <property type="entry name" value="Viral_HT_Connector_Assembly"/>
</dbReference>
<protein>
    <recommendedName>
        <fullName evidence="2">Head-tail connector protein</fullName>
    </recommendedName>
</protein>
<dbReference type="EMBL" id="BK015221">
    <property type="protein sequence ID" value="DAD96637.1"/>
    <property type="molecule type" value="Genomic_DNA"/>
</dbReference>
<dbReference type="InterPro" id="IPR021146">
    <property type="entry name" value="Phage_gp6-like_head-tail"/>
</dbReference>
<sequence>MDRDLVLDNVKEDLDIRDTLQDTILCRLIDKVIDHFKFTYKQDEIENKYRFIIEDCVIKRFNRRGAEGATSESVEGHSVNYETFLNEFAPWDEMLREDFKKEKSKKGQLLIF</sequence>
<name>A0A8S5NP98_9CAUD</name>
<evidence type="ECO:0000313" key="1">
    <source>
        <dbReference type="EMBL" id="DAD96637.1"/>
    </source>
</evidence>
<dbReference type="Gene3D" id="1.10.246.150">
    <property type="match status" value="1"/>
</dbReference>
<proteinExistence type="predicted"/>
<dbReference type="Pfam" id="PF05135">
    <property type="entry name" value="Phage_connect_1"/>
    <property type="match status" value="1"/>
</dbReference>
<reference evidence="1" key="1">
    <citation type="journal article" date="2021" name="Proc. Natl. Acad. Sci. U.S.A.">
        <title>A Catalog of Tens of Thousands of Viruses from Human Metagenomes Reveals Hidden Associations with Chronic Diseases.</title>
        <authorList>
            <person name="Tisza M.J."/>
            <person name="Buck C.B."/>
        </authorList>
    </citation>
    <scope>NUCLEOTIDE SEQUENCE</scope>
    <source>
        <strain evidence="1">CtSP74</strain>
    </source>
</reference>
<organism evidence="1">
    <name type="scientific">Siphoviridae sp. ctSP74</name>
    <dbReference type="NCBI Taxonomy" id="2826343"/>
    <lineage>
        <taxon>Viruses</taxon>
        <taxon>Duplodnaviria</taxon>
        <taxon>Heunggongvirae</taxon>
        <taxon>Uroviricota</taxon>
        <taxon>Caudoviricetes</taxon>
    </lineage>
</organism>